<dbReference type="Proteomes" id="UP000241986">
    <property type="component" value="Unassembled WGS sequence"/>
</dbReference>
<name>A0A2T4MX30_AERVE</name>
<comment type="caution">
    <text evidence="1">The sequence shown here is derived from an EMBL/GenBank/DDBJ whole genome shotgun (WGS) entry which is preliminary data.</text>
</comment>
<proteinExistence type="predicted"/>
<gene>
    <name evidence="1" type="ORF">DAA48_22175</name>
</gene>
<sequence>MRAVVLHRMAVINVQDCSAENHGVPGISVGDDDDLMMNDGSCHAVVEHELGLLMIGESQNWSDAELLNAHCKKDVHGFDMNTY</sequence>
<dbReference type="EMBL" id="PZKL01000045">
    <property type="protein sequence ID" value="PTH79141.1"/>
    <property type="molecule type" value="Genomic_DNA"/>
</dbReference>
<organism evidence="1 2">
    <name type="scientific">Aeromonas veronii</name>
    <dbReference type="NCBI Taxonomy" id="654"/>
    <lineage>
        <taxon>Bacteria</taxon>
        <taxon>Pseudomonadati</taxon>
        <taxon>Pseudomonadota</taxon>
        <taxon>Gammaproteobacteria</taxon>
        <taxon>Aeromonadales</taxon>
        <taxon>Aeromonadaceae</taxon>
        <taxon>Aeromonas</taxon>
    </lineage>
</organism>
<protein>
    <submittedName>
        <fullName evidence="1">Uncharacterized protein</fullName>
    </submittedName>
</protein>
<evidence type="ECO:0000313" key="2">
    <source>
        <dbReference type="Proteomes" id="UP000241986"/>
    </source>
</evidence>
<accession>A0A2T4MX30</accession>
<dbReference type="AlphaFoldDB" id="A0A2T4MX30"/>
<reference evidence="1 2" key="1">
    <citation type="submission" date="2018-03" db="EMBL/GenBank/DDBJ databases">
        <title>Aeromonas veronii whole genome sequencing and analysis.</title>
        <authorList>
            <person name="Xie H."/>
            <person name="Liu T."/>
            <person name="Wang K."/>
        </authorList>
    </citation>
    <scope>NUCLEOTIDE SEQUENCE [LARGE SCALE GENOMIC DNA]</scope>
    <source>
        <strain evidence="1 2">XH.VA.1</strain>
    </source>
</reference>
<evidence type="ECO:0000313" key="1">
    <source>
        <dbReference type="EMBL" id="PTH79141.1"/>
    </source>
</evidence>